<dbReference type="Proteomes" id="UP001583172">
    <property type="component" value="Unassembled WGS sequence"/>
</dbReference>
<sequence length="168" mass="18510">MGDLLDGLKYVNRSISSTTPAAHRPDSSLFQLSELAQHGSEFGAKPKANLNTSADGNPNHASPKNTTTSSTTTQQNKQENKNKPTLFNRLKNLLKPAQPTTTKATKATTTPKPKAATLSSTPTHDPIPWLPLRESYWSSEPPKRETDLGTACRENNRPMFLAGWPFYY</sequence>
<proteinExistence type="predicted"/>
<feature type="compositionally biased region" description="Low complexity" evidence="1">
    <location>
        <begin position="62"/>
        <end position="77"/>
    </location>
</feature>
<dbReference type="EMBL" id="JAZGSY010000166">
    <property type="protein sequence ID" value="KAL1839275.1"/>
    <property type="molecule type" value="Genomic_DNA"/>
</dbReference>
<keyword evidence="3" id="KW-1185">Reference proteome</keyword>
<name>A0ABR3VCB6_HUMIN</name>
<protein>
    <submittedName>
        <fullName evidence="2">Uncharacterized protein</fullName>
    </submittedName>
</protein>
<accession>A0ABR3VCB6</accession>
<feature type="compositionally biased region" description="Polar residues" evidence="1">
    <location>
        <begin position="49"/>
        <end position="60"/>
    </location>
</feature>
<comment type="caution">
    <text evidence="2">The sequence shown here is derived from an EMBL/GenBank/DDBJ whole genome shotgun (WGS) entry which is preliminary data.</text>
</comment>
<feature type="compositionally biased region" description="Low complexity" evidence="1">
    <location>
        <begin position="95"/>
        <end position="117"/>
    </location>
</feature>
<gene>
    <name evidence="2" type="ORF">VTJ49DRAFT_1675</name>
</gene>
<organism evidence="2 3">
    <name type="scientific">Humicola insolens</name>
    <name type="common">Soft-rot fungus</name>
    <dbReference type="NCBI Taxonomy" id="85995"/>
    <lineage>
        <taxon>Eukaryota</taxon>
        <taxon>Fungi</taxon>
        <taxon>Dikarya</taxon>
        <taxon>Ascomycota</taxon>
        <taxon>Pezizomycotina</taxon>
        <taxon>Sordariomycetes</taxon>
        <taxon>Sordariomycetidae</taxon>
        <taxon>Sordariales</taxon>
        <taxon>Chaetomiaceae</taxon>
        <taxon>Mycothermus</taxon>
    </lineage>
</organism>
<reference evidence="2 3" key="1">
    <citation type="journal article" date="2024" name="Commun. Biol.">
        <title>Comparative genomic analysis of thermophilic fungi reveals convergent evolutionary adaptations and gene losses.</title>
        <authorList>
            <person name="Steindorff A.S."/>
            <person name="Aguilar-Pontes M.V."/>
            <person name="Robinson A.J."/>
            <person name="Andreopoulos B."/>
            <person name="LaButti K."/>
            <person name="Kuo A."/>
            <person name="Mondo S."/>
            <person name="Riley R."/>
            <person name="Otillar R."/>
            <person name="Haridas S."/>
            <person name="Lipzen A."/>
            <person name="Grimwood J."/>
            <person name="Schmutz J."/>
            <person name="Clum A."/>
            <person name="Reid I.D."/>
            <person name="Moisan M.C."/>
            <person name="Butler G."/>
            <person name="Nguyen T.T.M."/>
            <person name="Dewar K."/>
            <person name="Conant G."/>
            <person name="Drula E."/>
            <person name="Henrissat B."/>
            <person name="Hansel C."/>
            <person name="Singer S."/>
            <person name="Hutchinson M.I."/>
            <person name="de Vries R.P."/>
            <person name="Natvig D.O."/>
            <person name="Powell A.J."/>
            <person name="Tsang A."/>
            <person name="Grigoriev I.V."/>
        </authorList>
    </citation>
    <scope>NUCLEOTIDE SEQUENCE [LARGE SCALE GENOMIC DNA]</scope>
    <source>
        <strain evidence="2 3">CBS 620.91</strain>
    </source>
</reference>
<evidence type="ECO:0000313" key="2">
    <source>
        <dbReference type="EMBL" id="KAL1839275.1"/>
    </source>
</evidence>
<evidence type="ECO:0000256" key="1">
    <source>
        <dbReference type="SAM" id="MobiDB-lite"/>
    </source>
</evidence>
<evidence type="ECO:0000313" key="3">
    <source>
        <dbReference type="Proteomes" id="UP001583172"/>
    </source>
</evidence>
<feature type="region of interest" description="Disordered" evidence="1">
    <location>
        <begin position="43"/>
        <end position="127"/>
    </location>
</feature>